<keyword evidence="1" id="KW-0812">Transmembrane</keyword>
<organism evidence="2 3">
    <name type="scientific">Bacillus salitolerans</name>
    <dbReference type="NCBI Taxonomy" id="1437434"/>
    <lineage>
        <taxon>Bacteria</taxon>
        <taxon>Bacillati</taxon>
        <taxon>Bacillota</taxon>
        <taxon>Bacilli</taxon>
        <taxon>Bacillales</taxon>
        <taxon>Bacillaceae</taxon>
        <taxon>Bacillus</taxon>
    </lineage>
</organism>
<feature type="transmembrane region" description="Helical" evidence="1">
    <location>
        <begin position="6"/>
        <end position="23"/>
    </location>
</feature>
<evidence type="ECO:0000313" key="3">
    <source>
        <dbReference type="Proteomes" id="UP001597214"/>
    </source>
</evidence>
<keyword evidence="3" id="KW-1185">Reference proteome</keyword>
<dbReference type="RefSeq" id="WP_377926751.1">
    <property type="nucleotide sequence ID" value="NZ_JBHUEM010000003.1"/>
</dbReference>
<comment type="caution">
    <text evidence="2">The sequence shown here is derived from an EMBL/GenBank/DDBJ whole genome shotgun (WGS) entry which is preliminary data.</text>
</comment>
<reference evidence="3" key="1">
    <citation type="journal article" date="2019" name="Int. J. Syst. Evol. Microbiol.">
        <title>The Global Catalogue of Microorganisms (GCM) 10K type strain sequencing project: providing services to taxonomists for standard genome sequencing and annotation.</title>
        <authorList>
            <consortium name="The Broad Institute Genomics Platform"/>
            <consortium name="The Broad Institute Genome Sequencing Center for Infectious Disease"/>
            <person name="Wu L."/>
            <person name="Ma J."/>
        </authorList>
    </citation>
    <scope>NUCLEOTIDE SEQUENCE [LARGE SCALE GENOMIC DNA]</scope>
    <source>
        <strain evidence="3">CCUG 49339</strain>
    </source>
</reference>
<gene>
    <name evidence="2" type="ORF">ACFSCX_03635</name>
</gene>
<dbReference type="Proteomes" id="UP001597214">
    <property type="component" value="Unassembled WGS sequence"/>
</dbReference>
<evidence type="ECO:0000256" key="1">
    <source>
        <dbReference type="SAM" id="Phobius"/>
    </source>
</evidence>
<dbReference type="EMBL" id="JBHUEM010000003">
    <property type="protein sequence ID" value="MFD1735648.1"/>
    <property type="molecule type" value="Genomic_DNA"/>
</dbReference>
<feature type="transmembrane region" description="Helical" evidence="1">
    <location>
        <begin position="57"/>
        <end position="79"/>
    </location>
</feature>
<protein>
    <submittedName>
        <fullName evidence="2">Uncharacterized protein</fullName>
    </submittedName>
</protein>
<evidence type="ECO:0000313" key="2">
    <source>
        <dbReference type="EMBL" id="MFD1735648.1"/>
    </source>
</evidence>
<keyword evidence="1" id="KW-1133">Transmembrane helix</keyword>
<feature type="transmembrane region" description="Helical" evidence="1">
    <location>
        <begin position="30"/>
        <end position="51"/>
    </location>
</feature>
<sequence length="81" mass="9602">MRGLVVVSIQGMIYSSFVIVEMLSHRDRLYAKALLFIVFFYLAFFSANAFGYSTKHAVKLTFTTLAFFFFFQRVFWWFISL</sequence>
<keyword evidence="1" id="KW-0472">Membrane</keyword>
<accession>A0ABW4LKS3</accession>
<proteinExistence type="predicted"/>
<name>A0ABW4LKS3_9BACI</name>